<evidence type="ECO:0000313" key="16">
    <source>
        <dbReference type="Proteomes" id="UP000640725"/>
    </source>
</evidence>
<evidence type="ECO:0000256" key="6">
    <source>
        <dbReference type="ARBA" id="ARBA00023012"/>
    </source>
</evidence>
<dbReference type="Pfam" id="PF00989">
    <property type="entry name" value="PAS"/>
    <property type="match status" value="3"/>
</dbReference>
<dbReference type="SMART" id="SM00086">
    <property type="entry name" value="PAC"/>
    <property type="match status" value="11"/>
</dbReference>
<dbReference type="InterPro" id="IPR005467">
    <property type="entry name" value="His_kinase_dom"/>
</dbReference>
<gene>
    <name evidence="15" type="ORF">IQ236_19170</name>
</gene>
<dbReference type="InterPro" id="IPR003594">
    <property type="entry name" value="HATPase_dom"/>
</dbReference>
<feature type="transmembrane region" description="Helical" evidence="10">
    <location>
        <begin position="58"/>
        <end position="79"/>
    </location>
</feature>
<dbReference type="EC" id="2.7.13.3" evidence="2"/>
<feature type="domain" description="PAS" evidence="13">
    <location>
        <begin position="722"/>
        <end position="796"/>
    </location>
</feature>
<feature type="domain" description="PAC" evidence="14">
    <location>
        <begin position="1310"/>
        <end position="1362"/>
    </location>
</feature>
<name>A0ABR9UFS9_9CYAN</name>
<feature type="domain" description="PAS" evidence="13">
    <location>
        <begin position="849"/>
        <end position="895"/>
    </location>
</feature>
<keyword evidence="6" id="KW-0902">Two-component regulatory system</keyword>
<dbReference type="CDD" id="cd00082">
    <property type="entry name" value="HisKA"/>
    <property type="match status" value="1"/>
</dbReference>
<evidence type="ECO:0000313" key="15">
    <source>
        <dbReference type="EMBL" id="MBE9145322.1"/>
    </source>
</evidence>
<proteinExistence type="predicted"/>
<dbReference type="PANTHER" id="PTHR43304">
    <property type="entry name" value="PHYTOCHROME-LIKE PROTEIN CPH1"/>
    <property type="match status" value="1"/>
</dbReference>
<organism evidence="15 16">
    <name type="scientific">Planktothrix mougeotii LEGE 06226</name>
    <dbReference type="NCBI Taxonomy" id="1828728"/>
    <lineage>
        <taxon>Bacteria</taxon>
        <taxon>Bacillati</taxon>
        <taxon>Cyanobacteriota</taxon>
        <taxon>Cyanophyceae</taxon>
        <taxon>Oscillatoriophycideae</taxon>
        <taxon>Oscillatoriales</taxon>
        <taxon>Microcoleaceae</taxon>
        <taxon>Planktothrix</taxon>
    </lineage>
</organism>
<dbReference type="CDD" id="cd16922">
    <property type="entry name" value="HATPase_EvgS-ArcB-TorS-like"/>
    <property type="match status" value="1"/>
</dbReference>
<accession>A0ABR9UFS9</accession>
<dbReference type="RefSeq" id="WP_193870782.1">
    <property type="nucleotide sequence ID" value="NZ_JADEWU010000053.1"/>
</dbReference>
<dbReference type="PROSITE" id="PS50112">
    <property type="entry name" value="PAS"/>
    <property type="match status" value="9"/>
</dbReference>
<dbReference type="Proteomes" id="UP000640725">
    <property type="component" value="Unassembled WGS sequence"/>
</dbReference>
<dbReference type="SUPFAM" id="SSF52172">
    <property type="entry name" value="CheY-like"/>
    <property type="match status" value="1"/>
</dbReference>
<keyword evidence="10" id="KW-0812">Transmembrane</keyword>
<feature type="transmembrane region" description="Helical" evidence="10">
    <location>
        <begin position="91"/>
        <end position="116"/>
    </location>
</feature>
<comment type="catalytic activity">
    <reaction evidence="1">
        <text>ATP + protein L-histidine = ADP + protein N-phospho-L-histidine.</text>
        <dbReference type="EC" id="2.7.13.3"/>
    </reaction>
</comment>
<evidence type="ECO:0000259" key="12">
    <source>
        <dbReference type="PROSITE" id="PS50110"/>
    </source>
</evidence>
<dbReference type="EMBL" id="JADEWU010000053">
    <property type="protein sequence ID" value="MBE9145322.1"/>
    <property type="molecule type" value="Genomic_DNA"/>
</dbReference>
<dbReference type="InterPro" id="IPR035965">
    <property type="entry name" value="PAS-like_dom_sf"/>
</dbReference>
<dbReference type="InterPro" id="IPR000014">
    <property type="entry name" value="PAS"/>
</dbReference>
<feature type="compositionally biased region" description="Low complexity" evidence="9">
    <location>
        <begin position="2334"/>
        <end position="2346"/>
    </location>
</feature>
<evidence type="ECO:0000256" key="8">
    <source>
        <dbReference type="SAM" id="Coils"/>
    </source>
</evidence>
<evidence type="ECO:0000256" key="3">
    <source>
        <dbReference type="ARBA" id="ARBA00022553"/>
    </source>
</evidence>
<comment type="caution">
    <text evidence="15">The sequence shown here is derived from an EMBL/GenBank/DDBJ whole genome shotgun (WGS) entry which is preliminary data.</text>
</comment>
<evidence type="ECO:0000259" key="14">
    <source>
        <dbReference type="PROSITE" id="PS50113"/>
    </source>
</evidence>
<feature type="domain" description="PAS" evidence="13">
    <location>
        <begin position="596"/>
        <end position="666"/>
    </location>
</feature>
<dbReference type="PANTHER" id="PTHR43304:SF1">
    <property type="entry name" value="PAC DOMAIN-CONTAINING PROTEIN"/>
    <property type="match status" value="1"/>
</dbReference>
<dbReference type="Pfam" id="PF00072">
    <property type="entry name" value="Response_reg"/>
    <property type="match status" value="1"/>
</dbReference>
<feature type="domain" description="PAC" evidence="14">
    <location>
        <begin position="796"/>
        <end position="848"/>
    </location>
</feature>
<dbReference type="NCBIfam" id="TIGR00229">
    <property type="entry name" value="sensory_box"/>
    <property type="match status" value="11"/>
</dbReference>
<dbReference type="InterPro" id="IPR013655">
    <property type="entry name" value="PAS_fold_3"/>
</dbReference>
<dbReference type="Gene3D" id="2.10.70.100">
    <property type="match status" value="1"/>
</dbReference>
<feature type="domain" description="Histidine kinase" evidence="11">
    <location>
        <begin position="1882"/>
        <end position="2101"/>
    </location>
</feature>
<dbReference type="SMART" id="SM00448">
    <property type="entry name" value="REC"/>
    <property type="match status" value="1"/>
</dbReference>
<feature type="domain" description="PAC" evidence="14">
    <location>
        <begin position="1562"/>
        <end position="1614"/>
    </location>
</feature>
<evidence type="ECO:0000256" key="4">
    <source>
        <dbReference type="ARBA" id="ARBA00022679"/>
    </source>
</evidence>
<dbReference type="Pfam" id="PF08447">
    <property type="entry name" value="PAS_3"/>
    <property type="match status" value="5"/>
</dbReference>
<dbReference type="SUPFAM" id="SSF47384">
    <property type="entry name" value="Homodimeric domain of signal transducing histidine kinase"/>
    <property type="match status" value="1"/>
</dbReference>
<evidence type="ECO:0000256" key="7">
    <source>
        <dbReference type="PROSITE-ProRule" id="PRU00169"/>
    </source>
</evidence>
<dbReference type="Pfam" id="PF02518">
    <property type="entry name" value="HATPase_c"/>
    <property type="match status" value="1"/>
</dbReference>
<dbReference type="InterPro" id="IPR036890">
    <property type="entry name" value="HATPase_C_sf"/>
</dbReference>
<dbReference type="Gene3D" id="3.30.565.10">
    <property type="entry name" value="Histidine kinase-like ATPase, C-terminal domain"/>
    <property type="match status" value="1"/>
</dbReference>
<dbReference type="SUPFAM" id="SSF55874">
    <property type="entry name" value="ATPase domain of HSP90 chaperone/DNA topoisomerase II/histidine kinase"/>
    <property type="match status" value="1"/>
</dbReference>
<dbReference type="SMART" id="SM00091">
    <property type="entry name" value="PAS"/>
    <property type="match status" value="12"/>
</dbReference>
<keyword evidence="3 7" id="KW-0597">Phosphoprotein</keyword>
<feature type="domain" description="PAS" evidence="13">
    <location>
        <begin position="1363"/>
        <end position="1436"/>
    </location>
</feature>
<dbReference type="InterPro" id="IPR052162">
    <property type="entry name" value="Sensor_kinase/Photoreceptor"/>
</dbReference>
<protein>
    <recommendedName>
        <fullName evidence="2">histidine kinase</fullName>
        <ecNumber evidence="2">2.7.13.3</ecNumber>
    </recommendedName>
</protein>
<keyword evidence="4" id="KW-0808">Transferase</keyword>
<keyword evidence="10" id="KW-1133">Transmembrane helix</keyword>
<feature type="domain" description="PAC" evidence="14">
    <location>
        <begin position="1812"/>
        <end position="1864"/>
    </location>
</feature>
<dbReference type="PROSITE" id="PS50109">
    <property type="entry name" value="HIS_KIN"/>
    <property type="match status" value="1"/>
</dbReference>
<dbReference type="Pfam" id="PF08448">
    <property type="entry name" value="PAS_4"/>
    <property type="match status" value="4"/>
</dbReference>
<feature type="domain" description="PAS" evidence="13">
    <location>
        <begin position="1737"/>
        <end position="1809"/>
    </location>
</feature>
<dbReference type="InterPro" id="IPR011006">
    <property type="entry name" value="CheY-like_superfamily"/>
</dbReference>
<dbReference type="SUPFAM" id="SSF55785">
    <property type="entry name" value="PYP-like sensor domain (PAS domain)"/>
    <property type="match status" value="12"/>
</dbReference>
<evidence type="ECO:0000256" key="5">
    <source>
        <dbReference type="ARBA" id="ARBA00022777"/>
    </source>
</evidence>
<dbReference type="Pfam" id="PF00512">
    <property type="entry name" value="HisKA"/>
    <property type="match status" value="1"/>
</dbReference>
<feature type="transmembrane region" description="Helical" evidence="10">
    <location>
        <begin position="238"/>
        <end position="257"/>
    </location>
</feature>
<feature type="transmembrane region" description="Helical" evidence="10">
    <location>
        <begin position="166"/>
        <end position="187"/>
    </location>
</feature>
<dbReference type="SMART" id="SM00388">
    <property type="entry name" value="HisKA"/>
    <property type="match status" value="1"/>
</dbReference>
<evidence type="ECO:0000259" key="13">
    <source>
        <dbReference type="PROSITE" id="PS50112"/>
    </source>
</evidence>
<feature type="region of interest" description="Disordered" evidence="9">
    <location>
        <begin position="2333"/>
        <end position="2357"/>
    </location>
</feature>
<evidence type="ECO:0000259" key="11">
    <source>
        <dbReference type="PROSITE" id="PS50109"/>
    </source>
</evidence>
<dbReference type="CDD" id="cd17546">
    <property type="entry name" value="REC_hyHK_CKI1_RcsC-like"/>
    <property type="match status" value="1"/>
</dbReference>
<dbReference type="InterPro" id="IPR003661">
    <property type="entry name" value="HisK_dim/P_dom"/>
</dbReference>
<evidence type="ECO:0000256" key="1">
    <source>
        <dbReference type="ARBA" id="ARBA00000085"/>
    </source>
</evidence>
<evidence type="ECO:0000256" key="2">
    <source>
        <dbReference type="ARBA" id="ARBA00012438"/>
    </source>
</evidence>
<dbReference type="CDD" id="cd00130">
    <property type="entry name" value="PAS"/>
    <property type="match status" value="10"/>
</dbReference>
<evidence type="ECO:0000256" key="10">
    <source>
        <dbReference type="SAM" id="Phobius"/>
    </source>
</evidence>
<evidence type="ECO:0000256" key="9">
    <source>
        <dbReference type="SAM" id="MobiDB-lite"/>
    </source>
</evidence>
<feature type="domain" description="PAC" evidence="14">
    <location>
        <begin position="1439"/>
        <end position="1489"/>
    </location>
</feature>
<dbReference type="InterPro" id="IPR013656">
    <property type="entry name" value="PAS_4"/>
</dbReference>
<feature type="domain" description="PAS" evidence="13">
    <location>
        <begin position="325"/>
        <end position="398"/>
    </location>
</feature>
<feature type="transmembrane region" description="Helical" evidence="10">
    <location>
        <begin position="136"/>
        <end position="154"/>
    </location>
</feature>
<feature type="domain" description="PAC" evidence="14">
    <location>
        <begin position="669"/>
        <end position="721"/>
    </location>
</feature>
<dbReference type="PROSITE" id="PS50110">
    <property type="entry name" value="RESPONSE_REGULATORY"/>
    <property type="match status" value="1"/>
</dbReference>
<feature type="domain" description="PAS" evidence="13">
    <location>
        <begin position="1234"/>
        <end position="1308"/>
    </location>
</feature>
<dbReference type="InterPro" id="IPR001789">
    <property type="entry name" value="Sig_transdc_resp-reg_receiver"/>
</dbReference>
<keyword evidence="16" id="KW-1185">Reference proteome</keyword>
<dbReference type="InterPro" id="IPR036097">
    <property type="entry name" value="HisK_dim/P_sf"/>
</dbReference>
<dbReference type="PROSITE" id="PS50113">
    <property type="entry name" value="PAC"/>
    <property type="match status" value="9"/>
</dbReference>
<feature type="domain" description="PAS" evidence="13">
    <location>
        <begin position="1486"/>
        <end position="1559"/>
    </location>
</feature>
<dbReference type="InterPro" id="IPR013767">
    <property type="entry name" value="PAS_fold"/>
</dbReference>
<dbReference type="InterPro" id="IPR004358">
    <property type="entry name" value="Sig_transdc_His_kin-like_C"/>
</dbReference>
<dbReference type="SMART" id="SM00387">
    <property type="entry name" value="HATPase_c"/>
    <property type="match status" value="1"/>
</dbReference>
<feature type="domain" description="PAC" evidence="14">
    <location>
        <begin position="1053"/>
        <end position="1105"/>
    </location>
</feature>
<dbReference type="PRINTS" id="PR00344">
    <property type="entry name" value="BCTRLSENSOR"/>
</dbReference>
<feature type="domain" description="PAC" evidence="14">
    <location>
        <begin position="400"/>
        <end position="452"/>
    </location>
</feature>
<feature type="coiled-coil region" evidence="8">
    <location>
        <begin position="308"/>
        <end position="335"/>
    </location>
</feature>
<dbReference type="Gene3D" id="3.40.50.2300">
    <property type="match status" value="1"/>
</dbReference>
<feature type="domain" description="Response regulatory" evidence="12">
    <location>
        <begin position="2127"/>
        <end position="2243"/>
    </location>
</feature>
<feature type="coiled-coil region" evidence="8">
    <location>
        <begin position="443"/>
        <end position="474"/>
    </location>
</feature>
<keyword evidence="8" id="KW-0175">Coiled coil</keyword>
<dbReference type="Gene3D" id="1.10.287.130">
    <property type="match status" value="1"/>
</dbReference>
<sequence length="2357" mass="269176">MINKQPSLVSHLTQRAETLKGFSQQMSLGISILGFLGLLSWMGQQVFADSILFNLIPLNIYTTISLTLSGLTLGFWHYKNRNFSESQTPKILKLALTIGELSIIFIALFTLLYHLYDHIFLSPFPAFSSGSLLVPMQMNTAFAFLMLGLALILLNRTHPPDFFIEILVMGAGFIMVLGLLTPIYNYIYFEPEFTPEIRWQSAILVLLLCSSLLSARPHRGLMLILLGDSMGSHLARQLLPGILLLPPILGGLGLWGVQKALYNEPRALAISTTLDMVMVLGLVSWNANTLNQIDQRRRYAEVSLQETNLQLENRVEERTQQLRESEEQFRQLAENIRDIFFINTFNHTQLIYISPTYPEIFGRSCESLYQNPNSWFDAIHPDDRNRVKVALQQQTEGEPFYQEYRIIRPDGSLRWVLSRTFLIRNNAGEYYRIVGLVEDITQRKQTELDLQQAKVNLETQVDQRTAELQTWKQRYEIAVEVSGQLLYEYDLLTQQHTWGNNAKTLLGYDVAEMPLTLEGFLSLIHPDDREAWRQETQKMLQKNSVRFQSQYRLLNKKGAYIWIEDQCYLATINGNYRTKLIGFLRDISEQKKIEITQSQLAAIVEFSDDAIISKTLDGIVISWNIGAERLFGYTATEMMGQSISILLPLERSSEEDEILQRLLHGEQIQHFETVRRRKDSSLVHISLTISPVKNGKGEMIGVSKIARDISERKRIEADWRESEERFRSAFENASIGMAIVSLKGQWVRVNQALCEMLGYTQAELLNLTFQDITYPDDLEKDWENYHNLLNQVIQNYQSEKRYLNKQGQIIWVLLNSTLVRDAQGNPLYFIAQIQDITQRQQLEQELLQKQQLLDAFITSAPVGMTVLDEQLRFAFINQALAEINGISVEEHIGKTPWDIIPDLAIKQEKIFHEVLNEGRTILSIEISGETLKQPGVNRTWLVSYFPIRSQSQKPVGIGIVVAEITDRKQAEAALRDSEARFRAIFNQTFQLMGLLTCEGMILEINQTALDFSDLQYQDIVNQPFWQGRWWTVSPQTQAQLLDAIHRAAQGEFVRYEVEIFSHNYQLKTLDFSLRPLFNETGEVKLLIAEGRDITEQQTLQLELAQRESWLDAFFACAPAGLLILDNQKRFIKVNDSIARMHRIPAQDHIGQSIQDVFCEYTAILEFVGDEVLSKGNPILDLEISGEYIYPGIRNYWMASFFPLSRDIQGCPSGVGGVLLDITERKRVELELRSVSERLQYLLTVSPAVIFSCQPQEDYDITFMSDNVRSLLGYYAPEFMRNPGFWLSHVHPEDIKLLRSGLQHILKRDVFSYEYRFLHADRTYRWLDMQMRLVRDTKGQPLEIVGYWVNITDRKKAQSELQITQRRLQTVIETIGNGITLSNNQGEFLIFNSQMESITGYGLEDTQSHPDFMKLLYPDSKAYQQAGERLQQVIHQGALHNIETTIITKLGDTKTLLVSTVLLEDERGELFLTVYQDITERKRTEAALQEVNDLLQATILAAPVAIDVIDKTGKVLVWNPAAERIFGWSFQEVIGQSLPMIPNDSIQEFEEFVNHTFAGDTLSQVETKRQRKDGSLVDISLSTALVRNSQGQIIAAMGICEDISERKRTEEALRRYERIVAATTDQICLIDRNYTYQLANPAYLNLYHQALDNLIGLPLINLVGQEQFDQMMKPHLERCLEGEVIHAHFWLSSGTLESQFLSITYAPYYELNQDISGVVISIRNLTELKIAEEKLRQSEEALVEAQRIAHIGNWKFDVATQQMSWSEEMYRIFGLEHPHPEPNYQQYLQYVHPEDRSSVEEHIQAAIQGGISYELDYRIIRADGSIRYLEVRGEGVRDQQDNIVQLFGTALDISDRKQVELELQKAKESAEIANKAKSLFIANMSHELRTPLNAILGFAQLMSHDPIIPLYQRENLEIIRRSGDHLLHLINNVLDLSKIEAGRMTFDQSTFDLNYLILSTWEMFRLRVEAKGLKFILNIQPDVPQTVITDPNKLRQILINILGNAIKFTQKGSVSLTVNRKPETGNTLRFEIQDSGVGISSAELNNIFDAFIQSQSGKKALEGTGLGLTISRKFVELMGGSLGVQSTLGFGSIFWFEIPVQIAHKSQVQSPQISRQVLSLAPGQPNYRILVVDDQLENRQLMIKLLTQIGFQVKEAENGHEALILWQEWQPDLIWMDIRMPIMDGYEATQHIRASLQGQSTVIIALTAYASKSDLHSALSAGCNDYLSKPFQEDELFSKMAKYLNVEYVYADPNLSSPRSPIPSDLVNSVLTSGSLLVMAPEWITNLQEAAQLCDEEEVLSLTEQIPPEHQGIAASLRALARDFQFQQIRQLTLSENPSEQSSDSSNVMAENPEKEMG</sequence>
<feature type="domain" description="PAC" evidence="14">
    <location>
        <begin position="547"/>
        <end position="599"/>
    </location>
</feature>
<reference evidence="15 16" key="1">
    <citation type="submission" date="2020-10" db="EMBL/GenBank/DDBJ databases">
        <authorList>
            <person name="Castelo-Branco R."/>
            <person name="Eusebio N."/>
            <person name="Adriana R."/>
            <person name="Vieira A."/>
            <person name="Brugerolle De Fraissinette N."/>
            <person name="Rezende De Castro R."/>
            <person name="Schneider M.P."/>
            <person name="Vasconcelos V."/>
            <person name="Leao P.N."/>
        </authorList>
    </citation>
    <scope>NUCLEOTIDE SEQUENCE [LARGE SCALE GENOMIC DNA]</scope>
    <source>
        <strain evidence="15 16">LEGE 06226</strain>
    </source>
</reference>
<keyword evidence="5" id="KW-0418">Kinase</keyword>
<feature type="modified residue" description="4-aspartylphosphate" evidence="7">
    <location>
        <position position="2176"/>
    </location>
</feature>
<dbReference type="InterPro" id="IPR001610">
    <property type="entry name" value="PAC"/>
</dbReference>
<dbReference type="Gene3D" id="3.30.450.20">
    <property type="entry name" value="PAS domain"/>
    <property type="match status" value="12"/>
</dbReference>
<keyword evidence="10" id="KW-0472">Membrane</keyword>
<dbReference type="InterPro" id="IPR000700">
    <property type="entry name" value="PAS-assoc_C"/>
</dbReference>
<feature type="domain" description="PAS" evidence="13">
    <location>
        <begin position="498"/>
        <end position="543"/>
    </location>
</feature>